<dbReference type="Gene3D" id="1.20.1640.10">
    <property type="entry name" value="Multidrug efflux transporter AcrB transmembrane domain"/>
    <property type="match status" value="3"/>
</dbReference>
<reference evidence="2 3" key="1">
    <citation type="submission" date="2020-08" db="EMBL/GenBank/DDBJ databases">
        <title>Genomic Encyclopedia of Type Strains, Phase IV (KMG-IV): sequencing the most valuable type-strain genomes for metagenomic binning, comparative biology and taxonomic classification.</title>
        <authorList>
            <person name="Goeker M."/>
        </authorList>
    </citation>
    <scope>NUCLEOTIDE SEQUENCE [LARGE SCALE GENOMIC DNA]</scope>
    <source>
        <strain evidence="2 3">DSM 103526</strain>
    </source>
</reference>
<dbReference type="Proteomes" id="UP000579281">
    <property type="component" value="Unassembled WGS sequence"/>
</dbReference>
<keyword evidence="1" id="KW-0472">Membrane</keyword>
<dbReference type="PRINTS" id="PR00702">
    <property type="entry name" value="ACRIFLAVINRP"/>
</dbReference>
<feature type="transmembrane region" description="Helical" evidence="1">
    <location>
        <begin position="491"/>
        <end position="515"/>
    </location>
</feature>
<feature type="transmembrane region" description="Helical" evidence="1">
    <location>
        <begin position="976"/>
        <end position="996"/>
    </location>
</feature>
<accession>A0A841KVC8</accession>
<evidence type="ECO:0000313" key="3">
    <source>
        <dbReference type="Proteomes" id="UP000579281"/>
    </source>
</evidence>
<dbReference type="PANTHER" id="PTHR32063">
    <property type="match status" value="1"/>
</dbReference>
<dbReference type="PANTHER" id="PTHR32063:SF0">
    <property type="entry name" value="SWARMING MOTILITY PROTEIN SWRC"/>
    <property type="match status" value="1"/>
</dbReference>
<keyword evidence="3" id="KW-1185">Reference proteome</keyword>
<dbReference type="SUPFAM" id="SSF82866">
    <property type="entry name" value="Multidrug efflux transporter AcrB transmembrane domain"/>
    <property type="match status" value="2"/>
</dbReference>
<dbReference type="AlphaFoldDB" id="A0A841KVC8"/>
<feature type="transmembrane region" description="Helical" evidence="1">
    <location>
        <begin position="459"/>
        <end position="479"/>
    </location>
</feature>
<feature type="transmembrane region" description="Helical" evidence="1">
    <location>
        <begin position="950"/>
        <end position="969"/>
    </location>
</feature>
<comment type="caution">
    <text evidence="2">The sequence shown here is derived from an EMBL/GenBank/DDBJ whole genome shotgun (WGS) entry which is preliminary data.</text>
</comment>
<dbReference type="InterPro" id="IPR027463">
    <property type="entry name" value="AcrB_DN_DC_subdom"/>
</dbReference>
<dbReference type="Pfam" id="PF00873">
    <property type="entry name" value="ACR_tran"/>
    <property type="match status" value="2"/>
</dbReference>
<dbReference type="GO" id="GO:0042910">
    <property type="term" value="F:xenobiotic transmembrane transporter activity"/>
    <property type="evidence" value="ECO:0007669"/>
    <property type="project" value="TreeGrafter"/>
</dbReference>
<feature type="transmembrane region" description="Helical" evidence="1">
    <location>
        <begin position="1002"/>
        <end position="1027"/>
    </location>
</feature>
<dbReference type="Gene3D" id="3.30.70.1320">
    <property type="entry name" value="Multidrug efflux transporter AcrB pore domain like"/>
    <property type="match status" value="1"/>
</dbReference>
<keyword evidence="1" id="KW-0812">Transmembrane</keyword>
<evidence type="ECO:0000313" key="2">
    <source>
        <dbReference type="EMBL" id="MBB6217381.1"/>
    </source>
</evidence>
<evidence type="ECO:0000256" key="1">
    <source>
        <dbReference type="SAM" id="Phobius"/>
    </source>
</evidence>
<feature type="transmembrane region" description="Helical" evidence="1">
    <location>
        <begin position="415"/>
        <end position="438"/>
    </location>
</feature>
<feature type="transmembrane region" description="Helical" evidence="1">
    <location>
        <begin position="35"/>
        <end position="52"/>
    </location>
</feature>
<dbReference type="Gene3D" id="3.30.70.1440">
    <property type="entry name" value="Multidrug efflux transporter AcrB pore domain"/>
    <property type="match status" value="1"/>
</dbReference>
<dbReference type="Gene3D" id="3.30.70.1430">
    <property type="entry name" value="Multidrug efflux transporter AcrB pore domain"/>
    <property type="match status" value="2"/>
</dbReference>
<dbReference type="InterPro" id="IPR001036">
    <property type="entry name" value="Acrflvin-R"/>
</dbReference>
<proteinExistence type="predicted"/>
<protein>
    <submittedName>
        <fullName evidence="2">HAE1 family hydrophobic/amphiphilic exporter-1</fullName>
    </submittedName>
</protein>
<feature type="transmembrane region" description="Helical" evidence="1">
    <location>
        <begin position="614"/>
        <end position="635"/>
    </location>
</feature>
<organism evidence="2 3">
    <name type="scientific">Anaerosolibacter carboniphilus</name>
    <dbReference type="NCBI Taxonomy" id="1417629"/>
    <lineage>
        <taxon>Bacteria</taxon>
        <taxon>Bacillati</taxon>
        <taxon>Bacillota</taxon>
        <taxon>Clostridia</taxon>
        <taxon>Peptostreptococcales</taxon>
        <taxon>Thermotaleaceae</taxon>
        <taxon>Anaerosolibacter</taxon>
    </lineage>
</organism>
<feature type="transmembrane region" description="Helical" evidence="1">
    <location>
        <begin position="370"/>
        <end position="403"/>
    </location>
</feature>
<dbReference type="SUPFAM" id="SSF82693">
    <property type="entry name" value="Multidrug efflux transporter AcrB pore domain, PN1, PN2, PC1 and PC2 subdomains"/>
    <property type="match status" value="3"/>
</dbReference>
<feature type="transmembrane region" description="Helical" evidence="1">
    <location>
        <begin position="559"/>
        <end position="580"/>
    </location>
</feature>
<dbReference type="Gene3D" id="3.30.2090.10">
    <property type="entry name" value="Multidrug efflux transporter AcrB TolC docking domain, DN and DC subdomains"/>
    <property type="match status" value="2"/>
</dbReference>
<feature type="transmembrane region" description="Helical" evidence="1">
    <location>
        <begin position="536"/>
        <end position="553"/>
    </location>
</feature>
<keyword evidence="1" id="KW-1133">Transmembrane helix</keyword>
<dbReference type="SUPFAM" id="SSF82714">
    <property type="entry name" value="Multidrug efflux transporter AcrB TolC docking domain, DN and DC subdomains"/>
    <property type="match status" value="2"/>
</dbReference>
<feature type="transmembrane region" description="Helical" evidence="1">
    <location>
        <begin position="1048"/>
        <end position="1067"/>
    </location>
</feature>
<dbReference type="RefSeq" id="WP_184311882.1">
    <property type="nucleotide sequence ID" value="NZ_JACHEN010000023.1"/>
</dbReference>
<dbReference type="EMBL" id="JACHEN010000023">
    <property type="protein sequence ID" value="MBB6217381.1"/>
    <property type="molecule type" value="Genomic_DNA"/>
</dbReference>
<gene>
    <name evidence="2" type="ORF">HNQ80_003500</name>
</gene>
<feature type="transmembrane region" description="Helical" evidence="1">
    <location>
        <begin position="1079"/>
        <end position="1101"/>
    </location>
</feature>
<dbReference type="GO" id="GO:0005886">
    <property type="term" value="C:plasma membrane"/>
    <property type="evidence" value="ECO:0007669"/>
    <property type="project" value="TreeGrafter"/>
</dbReference>
<name>A0A841KVC8_9FIRM</name>
<sequence>MKEHDQQSTMHIPELEEQKNIFGRWSAFFIDRFRIVYLIIAAILIWGIGAYIEMPRELEPEVVLPYGHVLTTYVGAGPEEMETLVTKEIEKKLDELEHVKKISSSSGYGYSSIFVEFEQGVDMDDMLQKMRDKVSTAQTELPEDAETPQISRLETNNAPIMIINVSGDYDFATLKSITEKIKEEIEKNKEISEVQIIGGLEREIKVIVDPQKLSVYNLSLDQIKNAIASSNVNFPGGNIVLDQKNYNIRTVGEFLDPMQLENVIITYMGNSPLFLKDIAEIEDGYAEIDSYSRMAYGIGSDQASVKKSVALSVKKKTEADVIKVSKKIHQLLDQGEGTLYPKDIQVEVSGDTAVYVEDELGTVVQNSKSGLLLVIIVLFLFIGFGEALIVSLVIPLSIFIAFGLMDIAGMTFNSITLFSLILAVGMLVDNGIVVMENIDRLRHMGLSAKMAAEVATNQIAPAVASSTLTTLAAFFPIMLTTGIMGAWIKPIPITVIFALSASFLVAVTITPALCSMVLKEHKGAAKIASHPKIEKLMKFASVFLVCGLSLYAFKDETGGVFGFGTLSIVFAALFTTAMAAKQFLRRKDGKSHPIIRRYGDTLYQIIGVKWKRRVVLGAVFTAFALSIALIPLGILKVEMFSPTDATRLYINIETPLGTNIDVTSQIAEEVEKRLLKYSEIKSFVSNIGITGADSLDTISIGSSSTPNKARIIIDLHEEKYRDRTSMEIAAELREVIKDIPGGKIQVQELESGPPSSKPVSIELRSESFDDLRMVASDFAEILKSVEGTRDVESSMQEGAPELQVRVNKERASLLGLDDMTVALGIRNATHGLKATTFRNNQDEIDVVIHTSKEELKTIKDLEKIYFHSRTGQSIPFNQVAEIVETQSMTAIAHDDLKRQASVSSDVEVGIIPGDVVKAFQEAIAQYPIPEGMTMGYAGEQQEMEESFTDMFKNMAIAAILVFLILAIQFNSLSQPFIILFSVPMALIGVMPGLVLTGNTFGFVSFVGVVALVGIAVNDAIVLVDYINYLRKSGYDLKDAVKETGITRFMPVMATTITTAGGILPITIKQPFFAPMGYALIFGLSMATILTLIVVPVLYTILEESKMNRAIKREKGLVKEA</sequence>